<accession>M5G1Y6</accession>
<evidence type="ECO:0000313" key="2">
    <source>
        <dbReference type="EMBL" id="EJT97772.1"/>
    </source>
</evidence>
<feature type="non-terminal residue" evidence="2">
    <location>
        <position position="81"/>
    </location>
</feature>
<protein>
    <submittedName>
        <fullName evidence="2">Uncharacterized protein</fullName>
    </submittedName>
</protein>
<gene>
    <name evidence="2" type="ORF">DACRYDRAFT_24757</name>
</gene>
<dbReference type="RefSeq" id="XP_040624670.1">
    <property type="nucleotide sequence ID" value="XM_040773838.1"/>
</dbReference>
<keyword evidence="3" id="KW-1185">Reference proteome</keyword>
<proteinExistence type="predicted"/>
<sequence>MFTNLCPSRRSCKDYKYTIYCGSGDSENNMESRETQSGHLGRFWMNPGRRLTMVNQVHTDDCSESGMMPKHGRMPEDPYML</sequence>
<dbReference type="GeneID" id="63688900"/>
<name>M5G1Y6_DACPD</name>
<dbReference type="AlphaFoldDB" id="M5G1Y6"/>
<dbReference type="EMBL" id="JH795875">
    <property type="protein sequence ID" value="EJT97772.1"/>
    <property type="molecule type" value="Genomic_DNA"/>
</dbReference>
<dbReference type="Proteomes" id="UP000030653">
    <property type="component" value="Unassembled WGS sequence"/>
</dbReference>
<evidence type="ECO:0000256" key="1">
    <source>
        <dbReference type="SAM" id="MobiDB-lite"/>
    </source>
</evidence>
<evidence type="ECO:0000313" key="3">
    <source>
        <dbReference type="Proteomes" id="UP000030653"/>
    </source>
</evidence>
<reference evidence="2 3" key="1">
    <citation type="journal article" date="2012" name="Science">
        <title>The Paleozoic origin of enzymatic lignin decomposition reconstructed from 31 fungal genomes.</title>
        <authorList>
            <person name="Floudas D."/>
            <person name="Binder M."/>
            <person name="Riley R."/>
            <person name="Barry K."/>
            <person name="Blanchette R.A."/>
            <person name="Henrissat B."/>
            <person name="Martinez A.T."/>
            <person name="Otillar R."/>
            <person name="Spatafora J.W."/>
            <person name="Yadav J.S."/>
            <person name="Aerts A."/>
            <person name="Benoit I."/>
            <person name="Boyd A."/>
            <person name="Carlson A."/>
            <person name="Copeland A."/>
            <person name="Coutinho P.M."/>
            <person name="de Vries R.P."/>
            <person name="Ferreira P."/>
            <person name="Findley K."/>
            <person name="Foster B."/>
            <person name="Gaskell J."/>
            <person name="Glotzer D."/>
            <person name="Gorecki P."/>
            <person name="Heitman J."/>
            <person name="Hesse C."/>
            <person name="Hori C."/>
            <person name="Igarashi K."/>
            <person name="Jurgens J.A."/>
            <person name="Kallen N."/>
            <person name="Kersten P."/>
            <person name="Kohler A."/>
            <person name="Kuees U."/>
            <person name="Kumar T.K.A."/>
            <person name="Kuo A."/>
            <person name="LaButti K."/>
            <person name="Larrondo L.F."/>
            <person name="Lindquist E."/>
            <person name="Ling A."/>
            <person name="Lombard V."/>
            <person name="Lucas S."/>
            <person name="Lundell T."/>
            <person name="Martin R."/>
            <person name="McLaughlin D.J."/>
            <person name="Morgenstern I."/>
            <person name="Morin E."/>
            <person name="Murat C."/>
            <person name="Nagy L.G."/>
            <person name="Nolan M."/>
            <person name="Ohm R.A."/>
            <person name="Patyshakuliyeva A."/>
            <person name="Rokas A."/>
            <person name="Ruiz-Duenas F.J."/>
            <person name="Sabat G."/>
            <person name="Salamov A."/>
            <person name="Samejima M."/>
            <person name="Schmutz J."/>
            <person name="Slot J.C."/>
            <person name="St John F."/>
            <person name="Stenlid J."/>
            <person name="Sun H."/>
            <person name="Sun S."/>
            <person name="Syed K."/>
            <person name="Tsang A."/>
            <person name="Wiebenga A."/>
            <person name="Young D."/>
            <person name="Pisabarro A."/>
            <person name="Eastwood D.C."/>
            <person name="Martin F."/>
            <person name="Cullen D."/>
            <person name="Grigoriev I.V."/>
            <person name="Hibbett D.S."/>
        </authorList>
    </citation>
    <scope>NUCLEOTIDE SEQUENCE [LARGE SCALE GENOMIC DNA]</scope>
    <source>
        <strain evidence="2 3">DJM-731 SS1</strain>
    </source>
</reference>
<dbReference type="HOGENOM" id="CLU_2580242_0_0_1"/>
<organism evidence="2 3">
    <name type="scientific">Dacryopinax primogenitus (strain DJM 731)</name>
    <name type="common">Brown rot fungus</name>
    <dbReference type="NCBI Taxonomy" id="1858805"/>
    <lineage>
        <taxon>Eukaryota</taxon>
        <taxon>Fungi</taxon>
        <taxon>Dikarya</taxon>
        <taxon>Basidiomycota</taxon>
        <taxon>Agaricomycotina</taxon>
        <taxon>Dacrymycetes</taxon>
        <taxon>Dacrymycetales</taxon>
        <taxon>Dacrymycetaceae</taxon>
        <taxon>Dacryopinax</taxon>
    </lineage>
</organism>
<feature type="region of interest" description="Disordered" evidence="1">
    <location>
        <begin position="60"/>
        <end position="81"/>
    </location>
</feature>